<evidence type="ECO:0000259" key="16">
    <source>
        <dbReference type="Pfam" id="PF13439"/>
    </source>
</evidence>
<dbReference type="InterPro" id="IPR050194">
    <property type="entry name" value="Glycosyltransferase_grp1"/>
</dbReference>
<dbReference type="PANTHER" id="PTHR45947">
    <property type="entry name" value="SULFOQUINOVOSYL TRANSFERASE SQD2"/>
    <property type="match status" value="1"/>
</dbReference>
<evidence type="ECO:0000256" key="1">
    <source>
        <dbReference type="ARBA" id="ARBA00005189"/>
    </source>
</evidence>
<dbReference type="PANTHER" id="PTHR45947:SF3">
    <property type="entry name" value="SULFOQUINOVOSYL TRANSFERASE SQD2"/>
    <property type="match status" value="1"/>
</dbReference>
<dbReference type="CDD" id="cd03801">
    <property type="entry name" value="GT4_PimA-like"/>
    <property type="match status" value="1"/>
</dbReference>
<evidence type="ECO:0000256" key="13">
    <source>
        <dbReference type="ARBA" id="ARBA00077842"/>
    </source>
</evidence>
<evidence type="ECO:0000256" key="9">
    <source>
        <dbReference type="ARBA" id="ARBA00060651"/>
    </source>
</evidence>
<keyword evidence="3" id="KW-0444">Lipid biosynthesis</keyword>
<gene>
    <name evidence="17" type="ORF">KY5_2117c</name>
</gene>
<dbReference type="SUPFAM" id="SSF53756">
    <property type="entry name" value="UDP-Glycosyltransferase/glycogen phosphorylase"/>
    <property type="match status" value="1"/>
</dbReference>
<dbReference type="GO" id="GO:0033164">
    <property type="term" value="F:initiation-specific glycolipid 1,6-alpha-mannosyltransferase activity"/>
    <property type="evidence" value="ECO:0007669"/>
    <property type="project" value="UniProtKB-ARBA"/>
</dbReference>
<dbReference type="FunFam" id="3.40.50.2000:FF:000069">
    <property type="entry name" value="Alpha-(1-6)-phosphatidylinositol monomannoside mannosyltransferase"/>
    <property type="match status" value="1"/>
</dbReference>
<evidence type="ECO:0000256" key="10">
    <source>
        <dbReference type="ARBA" id="ARBA00066957"/>
    </source>
</evidence>
<evidence type="ECO:0000259" key="15">
    <source>
        <dbReference type="Pfam" id="PF00534"/>
    </source>
</evidence>
<dbReference type="EMBL" id="CP022685">
    <property type="protein sequence ID" value="ATL27135.1"/>
    <property type="molecule type" value="Genomic_DNA"/>
</dbReference>
<evidence type="ECO:0000256" key="5">
    <source>
        <dbReference type="ARBA" id="ARBA00022679"/>
    </source>
</evidence>
<accession>A0A291Q6L5</accession>
<organism evidence="17 18">
    <name type="scientific">Streptomyces formicae</name>
    <dbReference type="NCBI Taxonomy" id="1616117"/>
    <lineage>
        <taxon>Bacteria</taxon>
        <taxon>Bacillati</taxon>
        <taxon>Actinomycetota</taxon>
        <taxon>Actinomycetes</taxon>
        <taxon>Kitasatosporales</taxon>
        <taxon>Streptomycetaceae</taxon>
        <taxon>Streptomyces</taxon>
    </lineage>
</organism>
<dbReference type="Pfam" id="PF00534">
    <property type="entry name" value="Glycos_transf_1"/>
    <property type="match status" value="1"/>
</dbReference>
<comment type="catalytic activity">
    <reaction evidence="8">
        <text>a 1,2-diacyl-sn-glycero-3-phospho-[alpha-D-mannopyranosyl-(1&lt;-&gt;6)-D-myo-inositol] + GDP-alpha-D-mannose = a 2,6-O-bis(alpha-D-mannopyranosyl)-1-phosphatidyl-1D-myo-inositol + GDP + H(+)</text>
        <dbReference type="Rhea" id="RHEA:52440"/>
        <dbReference type="ChEBI" id="CHEBI:15378"/>
        <dbReference type="ChEBI" id="CHEBI:57527"/>
        <dbReference type="ChEBI" id="CHEBI:58189"/>
        <dbReference type="ChEBI" id="CHEBI:87673"/>
        <dbReference type="ChEBI" id="CHEBI:136624"/>
        <dbReference type="EC" id="2.4.1.346"/>
    </reaction>
</comment>
<evidence type="ECO:0000256" key="12">
    <source>
        <dbReference type="ARBA" id="ARBA00076875"/>
    </source>
</evidence>
<dbReference type="KEGG" id="sfk:KY5_2117c"/>
<comment type="catalytic activity">
    <reaction evidence="7">
        <text>a 1,2-diacyl-sn-glycero-3-phospho-[alpha-D-6-acyl-mannopyranosyl-(1&lt;-&gt;6)-D-myo-inositol] + GDP-alpha-D-mannose = a 2-O-(alpha-D-mannosyl)-6-O-(6-O-acyl-alpha-D-mannosyl)-1-phosphatidyl-1D-myo-inositol + GDP + H(+)</text>
        <dbReference type="Rhea" id="RHEA:52444"/>
        <dbReference type="ChEBI" id="CHEBI:15378"/>
        <dbReference type="ChEBI" id="CHEBI:57527"/>
        <dbReference type="ChEBI" id="CHEBI:58189"/>
        <dbReference type="ChEBI" id="CHEBI:88053"/>
        <dbReference type="ChEBI" id="CHEBI:136625"/>
        <dbReference type="EC" id="2.4.1.346"/>
    </reaction>
</comment>
<dbReference type="AlphaFoldDB" id="A0A291Q6L5"/>
<evidence type="ECO:0000256" key="3">
    <source>
        <dbReference type="ARBA" id="ARBA00022516"/>
    </source>
</evidence>
<dbReference type="InterPro" id="IPR028098">
    <property type="entry name" value="Glyco_trans_4-like_N"/>
</dbReference>
<dbReference type="EC" id="2.4.1.346" evidence="10"/>
<feature type="domain" description="Glycosyl transferase family 1" evidence="15">
    <location>
        <begin position="194"/>
        <end position="362"/>
    </location>
</feature>
<protein>
    <recommendedName>
        <fullName evidence="10">phosphatidyl-myo-inositol dimannoside synthase</fullName>
        <ecNumber evidence="10">2.4.1.346</ecNumber>
    </recommendedName>
    <alternativeName>
        <fullName evidence="11">Alpha-D-mannose-alpha-(1-6)-phosphatidylmyo-inositol-mannosyltransferase</fullName>
    </alternativeName>
    <alternativeName>
        <fullName evidence="14">Alpha-mannosyltransferase</fullName>
    </alternativeName>
    <alternativeName>
        <fullName evidence="13">Guanosine diphosphomannose-phosphatidyl-inositol alpha-mannosyltransferase</fullName>
    </alternativeName>
    <alternativeName>
        <fullName evidence="12">Phosphatidylinositol alpha-mannosyltransferase</fullName>
    </alternativeName>
</protein>
<comment type="similarity">
    <text evidence="2">Belongs to the glycosyltransferase group 1 family. Glycosyltransferase 4 subfamily.</text>
</comment>
<dbReference type="GO" id="GO:0043750">
    <property type="term" value="F:phosphatidylinositol alpha-mannosyltransferase activity"/>
    <property type="evidence" value="ECO:0007669"/>
    <property type="project" value="UniProtKB-ARBA"/>
</dbReference>
<feature type="domain" description="Glycosyltransferase subfamily 4-like N-terminal" evidence="16">
    <location>
        <begin position="15"/>
        <end position="178"/>
    </location>
</feature>
<comment type="pathway">
    <text evidence="9">Phospholipid metabolism; phosphatidylinositol metabolism.</text>
</comment>
<comment type="pathway">
    <text evidence="1">Lipid metabolism.</text>
</comment>
<keyword evidence="5 17" id="KW-0808">Transferase</keyword>
<dbReference type="GO" id="GO:0009247">
    <property type="term" value="P:glycolipid biosynthetic process"/>
    <property type="evidence" value="ECO:0007669"/>
    <property type="project" value="UniProtKB-ARBA"/>
</dbReference>
<keyword evidence="18" id="KW-1185">Reference proteome</keyword>
<dbReference type="RefSeq" id="WP_098242008.1">
    <property type="nucleotide sequence ID" value="NZ_CP022685.1"/>
</dbReference>
<evidence type="ECO:0000313" key="17">
    <source>
        <dbReference type="EMBL" id="ATL27135.1"/>
    </source>
</evidence>
<evidence type="ECO:0000256" key="4">
    <source>
        <dbReference type="ARBA" id="ARBA00022676"/>
    </source>
</evidence>
<keyword evidence="6" id="KW-0443">Lipid metabolism</keyword>
<dbReference type="Proteomes" id="UP000221011">
    <property type="component" value="Chromosome"/>
</dbReference>
<sequence>MHKTLIVTNDFPPRPGGIQAFLHNMALRLDPEQIVVYASTWKRGREGAEATAAFDAEQPFPVVRDPTTMLLPTPRVTRRAVSLLREHGCTSVWFGAAAPLGLMGSALRGAGATRLVATTHGHEAGWAQLPASRQLLRRIGESTDTITYLGEYTRSRIAPALTPAAADRMVQLPPGVDEKTFHPDSGGAAVRARLGLTDRPVVVCVSRLVPRKGQDTLILAMPRILARSPEAVLLIVGGGPYEKDLRKLAVETGVADSVRFTGAVPWEELPAHHGAGDVFAMPCRTRRGGLDVEGLGIVYLEASATGLPVVAGDSGGAPDAVLDGETGWVVRGGSPEEAADRITALLEDPELRQRMGQRGREWVEEKWRWDLLAQRLKDLL</sequence>
<dbReference type="Gene3D" id="3.40.50.2000">
    <property type="entry name" value="Glycogen Phosphorylase B"/>
    <property type="match status" value="2"/>
</dbReference>
<evidence type="ECO:0000256" key="7">
    <source>
        <dbReference type="ARBA" id="ARBA00051960"/>
    </source>
</evidence>
<evidence type="ECO:0000256" key="11">
    <source>
        <dbReference type="ARBA" id="ARBA00075163"/>
    </source>
</evidence>
<proteinExistence type="inferred from homology"/>
<evidence type="ECO:0000256" key="2">
    <source>
        <dbReference type="ARBA" id="ARBA00009481"/>
    </source>
</evidence>
<evidence type="ECO:0000313" key="18">
    <source>
        <dbReference type="Proteomes" id="UP000221011"/>
    </source>
</evidence>
<evidence type="ECO:0000256" key="14">
    <source>
        <dbReference type="ARBA" id="ARBA00079381"/>
    </source>
</evidence>
<name>A0A291Q6L5_9ACTN</name>
<dbReference type="GO" id="GO:0016020">
    <property type="term" value="C:membrane"/>
    <property type="evidence" value="ECO:0007669"/>
    <property type="project" value="GOC"/>
</dbReference>
<dbReference type="Pfam" id="PF13439">
    <property type="entry name" value="Glyco_transf_4"/>
    <property type="match status" value="1"/>
</dbReference>
<dbReference type="InterPro" id="IPR001296">
    <property type="entry name" value="Glyco_trans_1"/>
</dbReference>
<dbReference type="FunFam" id="3.40.50.2000:FF:000115">
    <property type="entry name" value="Alpha-(1-6)-phosphatidylinositol monomannoside mannosyltransferase"/>
    <property type="match status" value="1"/>
</dbReference>
<evidence type="ECO:0000256" key="8">
    <source>
        <dbReference type="ARBA" id="ARBA00052876"/>
    </source>
</evidence>
<keyword evidence="4" id="KW-0328">Glycosyltransferase</keyword>
<evidence type="ECO:0000256" key="6">
    <source>
        <dbReference type="ARBA" id="ARBA00023098"/>
    </source>
</evidence>
<reference evidence="17 18" key="1">
    <citation type="submission" date="2017-08" db="EMBL/GenBank/DDBJ databases">
        <title>Complete Genome Sequence of Streptomyces formicae KY5, the formicamycin producer.</title>
        <authorList>
            <person name="Holmes N.A."/>
            <person name="Devine R."/>
            <person name="Qin Z."/>
            <person name="Seipke R.F."/>
            <person name="Wilkinson B."/>
            <person name="Hutchings M.I."/>
        </authorList>
    </citation>
    <scope>NUCLEOTIDE SEQUENCE [LARGE SCALE GENOMIC DNA]</scope>
    <source>
        <strain evidence="17 18">KY5</strain>
    </source>
</reference>